<evidence type="ECO:0000256" key="4">
    <source>
        <dbReference type="RuleBase" id="RU363099"/>
    </source>
</evidence>
<dbReference type="InterPro" id="IPR044859">
    <property type="entry name" value="Allene_oxi_cyc_Dirigent"/>
</dbReference>
<comment type="subcellular location">
    <subcellularLocation>
        <location evidence="4">Secreted</location>
        <location evidence="4">Extracellular space</location>
        <location evidence="4">Apoplast</location>
    </subcellularLocation>
</comment>
<proteinExistence type="inferred from homology"/>
<keyword evidence="6" id="KW-1185">Reference proteome</keyword>
<dbReference type="Proteomes" id="UP000257109">
    <property type="component" value="Unassembled WGS sequence"/>
</dbReference>
<dbReference type="Gene3D" id="2.40.480.10">
    <property type="entry name" value="Allene oxide cyclase-like"/>
    <property type="match status" value="1"/>
</dbReference>
<dbReference type="GO" id="GO:0048046">
    <property type="term" value="C:apoplast"/>
    <property type="evidence" value="ECO:0007669"/>
    <property type="project" value="UniProtKB-SubCell"/>
</dbReference>
<dbReference type="EMBL" id="QJKJ01011929">
    <property type="protein sequence ID" value="RDX69880.1"/>
    <property type="molecule type" value="Genomic_DNA"/>
</dbReference>
<evidence type="ECO:0000313" key="5">
    <source>
        <dbReference type="EMBL" id="RDX69880.1"/>
    </source>
</evidence>
<protein>
    <recommendedName>
        <fullName evidence="4">Dirigent protein</fullName>
    </recommendedName>
</protein>
<evidence type="ECO:0000256" key="2">
    <source>
        <dbReference type="ARBA" id="ARBA00011738"/>
    </source>
</evidence>
<name>A0A371EV08_MUCPR</name>
<dbReference type="STRING" id="157652.A0A371EV08"/>
<comment type="function">
    <text evidence="4">Dirigent proteins impart stereoselectivity on the phenoxy radical-coupling reaction, yielding optically active lignans from two molecules of coniferyl alcohol in the biosynthesis of lignans, flavonolignans, and alkaloids and thus plays a central role in plant secondary metabolism.</text>
</comment>
<reference evidence="5" key="1">
    <citation type="submission" date="2018-05" db="EMBL/GenBank/DDBJ databases">
        <title>Draft genome of Mucuna pruriens seed.</title>
        <authorList>
            <person name="Nnadi N.E."/>
            <person name="Vos R."/>
            <person name="Hasami M.H."/>
            <person name="Devisetty U.K."/>
            <person name="Aguiy J.C."/>
        </authorList>
    </citation>
    <scope>NUCLEOTIDE SEQUENCE [LARGE SCALE GENOMIC DNA]</scope>
    <source>
        <strain evidence="5">JCA_2017</strain>
    </source>
</reference>
<feature type="non-terminal residue" evidence="5">
    <location>
        <position position="1"/>
    </location>
</feature>
<accession>A0A371EV08</accession>
<comment type="subunit">
    <text evidence="2 4">Homodimer.</text>
</comment>
<comment type="similarity">
    <text evidence="1 4">Belongs to the plant dirigent protein family.</text>
</comment>
<evidence type="ECO:0000256" key="3">
    <source>
        <dbReference type="ARBA" id="ARBA00022525"/>
    </source>
</evidence>
<evidence type="ECO:0000256" key="1">
    <source>
        <dbReference type="ARBA" id="ARBA00010746"/>
    </source>
</evidence>
<comment type="caution">
    <text evidence="5">The sequence shown here is derived from an EMBL/GenBank/DDBJ whole genome shotgun (WGS) entry which is preliminary data.</text>
</comment>
<dbReference type="OrthoDB" id="1928589at2759"/>
<keyword evidence="3 4" id="KW-0964">Secreted</keyword>
<dbReference type="AlphaFoldDB" id="A0A371EV08"/>
<dbReference type="PANTHER" id="PTHR21495">
    <property type="entry name" value="NUCLEOPORIN-RELATED"/>
    <property type="match status" value="1"/>
</dbReference>
<dbReference type="InterPro" id="IPR004265">
    <property type="entry name" value="Dirigent"/>
</dbReference>
<evidence type="ECO:0000313" key="6">
    <source>
        <dbReference type="Proteomes" id="UP000257109"/>
    </source>
</evidence>
<keyword evidence="4" id="KW-0052">Apoplast</keyword>
<organism evidence="5 6">
    <name type="scientific">Mucuna pruriens</name>
    <name type="common">Velvet bean</name>
    <name type="synonym">Dolichos pruriens</name>
    <dbReference type="NCBI Taxonomy" id="157652"/>
    <lineage>
        <taxon>Eukaryota</taxon>
        <taxon>Viridiplantae</taxon>
        <taxon>Streptophyta</taxon>
        <taxon>Embryophyta</taxon>
        <taxon>Tracheophyta</taxon>
        <taxon>Spermatophyta</taxon>
        <taxon>Magnoliopsida</taxon>
        <taxon>eudicotyledons</taxon>
        <taxon>Gunneridae</taxon>
        <taxon>Pentapetalae</taxon>
        <taxon>rosids</taxon>
        <taxon>fabids</taxon>
        <taxon>Fabales</taxon>
        <taxon>Fabaceae</taxon>
        <taxon>Papilionoideae</taxon>
        <taxon>50 kb inversion clade</taxon>
        <taxon>NPAAA clade</taxon>
        <taxon>indigoferoid/millettioid clade</taxon>
        <taxon>Phaseoleae</taxon>
        <taxon>Mucuna</taxon>
    </lineage>
</organism>
<dbReference type="GO" id="GO:0009699">
    <property type="term" value="P:phenylpropanoid biosynthetic process"/>
    <property type="evidence" value="ECO:0007669"/>
    <property type="project" value="UniProtKB-ARBA"/>
</dbReference>
<sequence>MSNPLNLFFFIFTFTILYVAYTFPRLQPNQTNLVFYVHDHFTGDHSTATTVAGNSGPASSILHFGTVAIVDDPVTEGPSMDSTLIGRAQGMYVNSQLDGKALYMVFSVIFTHGAFKGSSLEIQGSDIFTMKEREFGVVSGTGYFRFVKGYGIMETEFMDIANLKATLKLNLCHVILEGENVKESVQFRLVV</sequence>
<gene>
    <name evidence="5" type="primary">DIR11</name>
    <name evidence="5" type="ORF">CR513_50947</name>
</gene>
<dbReference type="Pfam" id="PF03018">
    <property type="entry name" value="Dirigent"/>
    <property type="match status" value="1"/>
</dbReference>